<protein>
    <submittedName>
        <fullName evidence="2">HD-GYP domain-containing protein</fullName>
    </submittedName>
</protein>
<gene>
    <name evidence="2" type="ORF">P3F81_11495</name>
</gene>
<dbReference type="PROSITE" id="PS51832">
    <property type="entry name" value="HD_GYP"/>
    <property type="match status" value="1"/>
</dbReference>
<dbReference type="AlphaFoldDB" id="A0A9Y2AIJ1"/>
<evidence type="ECO:0000313" key="3">
    <source>
        <dbReference type="Proteomes" id="UP001243623"/>
    </source>
</evidence>
<dbReference type="Proteomes" id="UP001243623">
    <property type="component" value="Chromosome"/>
</dbReference>
<dbReference type="KEGG" id="sgbi:P3F81_11495"/>
<dbReference type="InterPro" id="IPR003607">
    <property type="entry name" value="HD/PDEase_dom"/>
</dbReference>
<organism evidence="2 3">
    <name type="scientific">Selenobaculum gibii</name>
    <dbReference type="NCBI Taxonomy" id="3054208"/>
    <lineage>
        <taxon>Bacteria</taxon>
        <taxon>Bacillati</taxon>
        <taxon>Bacillota</taxon>
        <taxon>Negativicutes</taxon>
        <taxon>Selenomonadales</taxon>
        <taxon>Selenomonadaceae</taxon>
        <taxon>Selenobaculum</taxon>
    </lineage>
</organism>
<dbReference type="PANTHER" id="PTHR43155">
    <property type="entry name" value="CYCLIC DI-GMP PHOSPHODIESTERASE PA4108-RELATED"/>
    <property type="match status" value="1"/>
</dbReference>
<accession>A0A9Y2AIJ1</accession>
<dbReference type="CDD" id="cd00077">
    <property type="entry name" value="HDc"/>
    <property type="match status" value="1"/>
</dbReference>
<sequence length="212" mass="23892">MEKHLFFDEFLHEIVEVLGTALDAKNPYTCGHSERVAELSLKIAKQMNFTKKEQLRIHIGAHLHDIGKIGIPDAILNKIGKLTGEEFAVMKNHTCIGAEIVGKISVLDSIIDIVRHHHERIDGNGYPDGLRGNEISIGARIVSIADAFDAMTSARAYRTALRTDEAVKELIRCSGTQFDSCIVQLCKNYNLFDIENHYQINYNKKARRDDFV</sequence>
<dbReference type="InterPro" id="IPR006675">
    <property type="entry name" value="HDIG_dom"/>
</dbReference>
<dbReference type="InterPro" id="IPR037522">
    <property type="entry name" value="HD_GYP_dom"/>
</dbReference>
<dbReference type="SUPFAM" id="SSF109604">
    <property type="entry name" value="HD-domain/PDEase-like"/>
    <property type="match status" value="1"/>
</dbReference>
<dbReference type="Pfam" id="PF13487">
    <property type="entry name" value="HD_5"/>
    <property type="match status" value="1"/>
</dbReference>
<dbReference type="RefSeq" id="WP_147669641.1">
    <property type="nucleotide sequence ID" value="NZ_CP120678.1"/>
</dbReference>
<proteinExistence type="predicted"/>
<evidence type="ECO:0000259" key="1">
    <source>
        <dbReference type="PROSITE" id="PS51832"/>
    </source>
</evidence>
<dbReference type="PANTHER" id="PTHR43155:SF2">
    <property type="entry name" value="CYCLIC DI-GMP PHOSPHODIESTERASE PA4108"/>
    <property type="match status" value="1"/>
</dbReference>
<evidence type="ECO:0000313" key="2">
    <source>
        <dbReference type="EMBL" id="WIW70492.1"/>
    </source>
</evidence>
<feature type="domain" description="HD-GYP" evidence="1">
    <location>
        <begin position="7"/>
        <end position="202"/>
    </location>
</feature>
<dbReference type="Gene3D" id="1.10.3210.10">
    <property type="entry name" value="Hypothetical protein af1432"/>
    <property type="match status" value="1"/>
</dbReference>
<reference evidence="2" key="1">
    <citation type="submission" date="2023-03" db="EMBL/GenBank/DDBJ databases">
        <title>Selenobaculum gbiensis gen. nov. sp. nov., a new bacterium isolated from the gut microbiota of IBD patient.</title>
        <authorList>
            <person name="Yeo S."/>
            <person name="Park H."/>
            <person name="Huh C.S."/>
        </authorList>
    </citation>
    <scope>NUCLEOTIDE SEQUENCE</scope>
    <source>
        <strain evidence="2">ICN-92133</strain>
    </source>
</reference>
<keyword evidence="3" id="KW-1185">Reference proteome</keyword>
<dbReference type="NCBIfam" id="TIGR00277">
    <property type="entry name" value="HDIG"/>
    <property type="match status" value="1"/>
</dbReference>
<name>A0A9Y2AIJ1_9FIRM</name>
<dbReference type="EMBL" id="CP120678">
    <property type="protein sequence ID" value="WIW70492.1"/>
    <property type="molecule type" value="Genomic_DNA"/>
</dbReference>
<dbReference type="SMART" id="SM00471">
    <property type="entry name" value="HDc"/>
    <property type="match status" value="1"/>
</dbReference>